<reference evidence="2 3" key="1">
    <citation type="submission" date="2018-10" db="EMBL/GenBank/DDBJ databases">
        <title>Genomic Encyclopedia of Archaeal and Bacterial Type Strains, Phase II (KMG-II): from individual species to whole genera.</title>
        <authorList>
            <person name="Goeker M."/>
        </authorList>
    </citation>
    <scope>NUCLEOTIDE SEQUENCE [LARGE SCALE GENOMIC DNA]</scope>
    <source>
        <strain evidence="2 3">DSM 19727</strain>
    </source>
</reference>
<dbReference type="EMBL" id="REFH01000010">
    <property type="protein sequence ID" value="RMA75092.1"/>
    <property type="molecule type" value="Genomic_DNA"/>
</dbReference>
<accession>A0A3M0A7M7</accession>
<dbReference type="Pfam" id="PF26345">
    <property type="entry name" value="ScoMcrA_N"/>
    <property type="match status" value="1"/>
</dbReference>
<evidence type="ECO:0000313" key="2">
    <source>
        <dbReference type="EMBL" id="RMA75092.1"/>
    </source>
</evidence>
<evidence type="ECO:0000259" key="1">
    <source>
        <dbReference type="Pfam" id="PF26345"/>
    </source>
</evidence>
<dbReference type="OrthoDB" id="9781481at2"/>
<comment type="caution">
    <text evidence="2">The sequence shown here is derived from an EMBL/GenBank/DDBJ whole genome shotgun (WGS) entry which is preliminary data.</text>
</comment>
<dbReference type="AlphaFoldDB" id="A0A3M0A7M7"/>
<protein>
    <recommendedName>
        <fullName evidence="1">ScoMcrA-like N-terminal head domain-containing protein</fullName>
    </recommendedName>
</protein>
<feature type="domain" description="ScoMcrA-like N-terminal head" evidence="1">
    <location>
        <begin position="3"/>
        <end position="83"/>
    </location>
</feature>
<name>A0A3M0A7M7_9FLAO</name>
<sequence>MDKIEKEHILDAIKEIEANPKIRKGRASSTYDLIYKGKDYPPKLVISIANRYATGKELHADEFSGGPNKPAFDLLTKEGFTIVEKSESYNFSIIKEYISKLKSGEVADAKSIKSLIETNNFKSNLEILDEIFFKNKLKEINSRNYKDIIACIRKLHKIKSGNTMILIYGVLLKHI</sequence>
<dbReference type="Proteomes" id="UP000280368">
    <property type="component" value="Unassembled WGS sequence"/>
</dbReference>
<keyword evidence="3" id="KW-1185">Reference proteome</keyword>
<dbReference type="RefSeq" id="WP_121926029.1">
    <property type="nucleotide sequence ID" value="NZ_CBCSGA010000007.1"/>
</dbReference>
<organism evidence="2 3">
    <name type="scientific">Flavobacterium weaverense</name>
    <dbReference type="NCBI Taxonomy" id="271156"/>
    <lineage>
        <taxon>Bacteria</taxon>
        <taxon>Pseudomonadati</taxon>
        <taxon>Bacteroidota</taxon>
        <taxon>Flavobacteriia</taxon>
        <taxon>Flavobacteriales</taxon>
        <taxon>Flavobacteriaceae</taxon>
        <taxon>Flavobacterium</taxon>
    </lineage>
</organism>
<evidence type="ECO:0000313" key="3">
    <source>
        <dbReference type="Proteomes" id="UP000280368"/>
    </source>
</evidence>
<gene>
    <name evidence="2" type="ORF">BC961_2444</name>
</gene>
<dbReference type="InterPro" id="IPR058807">
    <property type="entry name" value="ScoMcrA_N"/>
</dbReference>
<proteinExistence type="predicted"/>